<keyword evidence="7" id="KW-0677">Repeat</keyword>
<dbReference type="Pfam" id="PF23598">
    <property type="entry name" value="LRR_14"/>
    <property type="match status" value="1"/>
</dbReference>
<dbReference type="PANTHER" id="PTHR48063:SF98">
    <property type="entry name" value="LRR RECEPTOR-LIKE SERINE_THREONINE-PROTEIN KINASE FLS2"/>
    <property type="match status" value="1"/>
</dbReference>
<evidence type="ECO:0000256" key="2">
    <source>
        <dbReference type="ARBA" id="ARBA00009592"/>
    </source>
</evidence>
<evidence type="ECO:0000259" key="15">
    <source>
        <dbReference type="Pfam" id="PF23598"/>
    </source>
</evidence>
<evidence type="ECO:0008006" key="18">
    <source>
        <dbReference type="Google" id="ProtNLM"/>
    </source>
</evidence>
<dbReference type="InterPro" id="IPR046956">
    <property type="entry name" value="RLP23-like"/>
</dbReference>
<comment type="similarity">
    <text evidence="2">Belongs to the RLP family.</text>
</comment>
<evidence type="ECO:0000259" key="14">
    <source>
        <dbReference type="Pfam" id="PF08263"/>
    </source>
</evidence>
<dbReference type="Pfam" id="PF08263">
    <property type="entry name" value="LRRNT_2"/>
    <property type="match status" value="1"/>
</dbReference>
<keyword evidence="5 12" id="KW-0812">Transmembrane</keyword>
<comment type="caution">
    <text evidence="16">The sequence shown here is derived from an EMBL/GenBank/DDBJ whole genome shotgun (WGS) entry which is preliminary data.</text>
</comment>
<dbReference type="InterPro" id="IPR032675">
    <property type="entry name" value="LRR_dom_sf"/>
</dbReference>
<keyword evidence="6 13" id="KW-0732">Signal</keyword>
<dbReference type="InterPro" id="IPR001611">
    <property type="entry name" value="Leu-rich_rpt"/>
</dbReference>
<dbReference type="FunFam" id="3.80.10.10:FF:000111">
    <property type="entry name" value="LRR receptor-like serine/threonine-protein kinase ERECTA"/>
    <property type="match status" value="1"/>
</dbReference>
<keyword evidence="9 12" id="KW-0472">Membrane</keyword>
<evidence type="ECO:0000313" key="17">
    <source>
        <dbReference type="Proteomes" id="UP001280121"/>
    </source>
</evidence>
<organism evidence="16 17">
    <name type="scientific">Dipteronia dyeriana</name>
    <dbReference type="NCBI Taxonomy" id="168575"/>
    <lineage>
        <taxon>Eukaryota</taxon>
        <taxon>Viridiplantae</taxon>
        <taxon>Streptophyta</taxon>
        <taxon>Embryophyta</taxon>
        <taxon>Tracheophyta</taxon>
        <taxon>Spermatophyta</taxon>
        <taxon>Magnoliopsida</taxon>
        <taxon>eudicotyledons</taxon>
        <taxon>Gunneridae</taxon>
        <taxon>Pentapetalae</taxon>
        <taxon>rosids</taxon>
        <taxon>malvids</taxon>
        <taxon>Sapindales</taxon>
        <taxon>Sapindaceae</taxon>
        <taxon>Hippocastanoideae</taxon>
        <taxon>Acereae</taxon>
        <taxon>Dipteronia</taxon>
    </lineage>
</organism>
<evidence type="ECO:0000256" key="11">
    <source>
        <dbReference type="ARBA" id="ARBA00023180"/>
    </source>
</evidence>
<dbReference type="Pfam" id="PF00560">
    <property type="entry name" value="LRR_1"/>
    <property type="match status" value="5"/>
</dbReference>
<evidence type="ECO:0000256" key="3">
    <source>
        <dbReference type="ARBA" id="ARBA00022475"/>
    </source>
</evidence>
<dbReference type="InterPro" id="IPR055414">
    <property type="entry name" value="LRR_R13L4/SHOC2-like"/>
</dbReference>
<name>A0AAD9TPQ1_9ROSI</name>
<dbReference type="SMART" id="SM00365">
    <property type="entry name" value="LRR_SD22"/>
    <property type="match status" value="7"/>
</dbReference>
<evidence type="ECO:0000256" key="4">
    <source>
        <dbReference type="ARBA" id="ARBA00022614"/>
    </source>
</evidence>
<sequence>MKPSVSFLIAFLFFELLSIATINFSFCNGTTSNYVPCIETERKALLTFKQHLNDTSNRLHSWITGEDGDCCKWAGVVCNNITGHVLELHLGNPHTEILTSEGPKSRNEWEAEYDAFVRSRMGGKLNPSLLDLKHLNYLDLSYNYFGGIRIPRFLASMESLTYLNLTRAGFSGMIPHQFGNLSNLRYLDLRNNLLSAENLFWLSSLPLLEHLDLSRVNLSKASDWLLEINTLPSLKVLKLASCELQHFPPLSIVNFSSLVTLDLSSNEFPLIPSWVFGLSHLQFLDMGFNEIQGPIPDGLQNLTSLTHLDLYRNHFNSSIPTWLYSLTHLQYLSLSENDLQGMISGAIANLTDMERLDLSYNYKLEGRISRSFGRLCNLREIEFSYVKLRQAISEILDIFSGCLSDKLESLYLSSTQIFGFLTDQFGQFKNLHTFDLVNNSISGHIPSSLGELYSLKVLDVSSNKLNGTLSQIHFRNLTKLLSFIASFNSLNVTVSPEWTPPFQLEVLGLRYCHLGPQFPSWLHSQEFLTKIDISNSGISDSIPSKFWKSLSPFVDLNISHNQIHGEIPYLQKIKRFNSLDLSSNNLSGSLPLIYPMYGIDLSNNKFSGSISHFVCHRMYELRKTEFLKLRGNFFSKELPDCWKIWPFLKILDLGDNKFTGNLPISMGTLSELRSLRVRKNNLSGTIPSSLGNCMELETLDVGENELVGTIPIWIGERFLSMLILNFRSNKFHGSIPRELCNHASLQILDLADNNLSGAIPRCISNISAMVTVNSSFVGNSVRYSTNYTVAIEDAILVVKGQTVEYNTILNLMRSIDLSKNKLSGEIPIEVTNLEALRSLNLSHNSFIGKIPEKIGVMRSLESIDFSSNQLFGEIPQSISNLTFLSYLNFSNNNLIGKIPLSTQLQSLNASCFVGNKLCGSPLPNNCVETSPSPSHGNGGGKDDEEHKVDWFYVSMALGFVVGFWSVIGPLIVNRRWRHLYCRFLDRF</sequence>
<dbReference type="AlphaFoldDB" id="A0AAD9TPQ1"/>
<keyword evidence="10" id="KW-0675">Receptor</keyword>
<evidence type="ECO:0000256" key="9">
    <source>
        <dbReference type="ARBA" id="ARBA00023136"/>
    </source>
</evidence>
<keyword evidence="11" id="KW-0325">Glycoprotein</keyword>
<dbReference type="GO" id="GO:0005886">
    <property type="term" value="C:plasma membrane"/>
    <property type="evidence" value="ECO:0007669"/>
    <property type="project" value="UniProtKB-SubCell"/>
</dbReference>
<dbReference type="FunFam" id="3.80.10.10:FF:000095">
    <property type="entry name" value="LRR receptor-like serine/threonine-protein kinase GSO1"/>
    <property type="match status" value="2"/>
</dbReference>
<evidence type="ECO:0000313" key="16">
    <source>
        <dbReference type="EMBL" id="KAK2639621.1"/>
    </source>
</evidence>
<comment type="subcellular location">
    <subcellularLocation>
        <location evidence="1">Cell membrane</location>
        <topology evidence="1">Single-pass type I membrane protein</topology>
    </subcellularLocation>
</comment>
<keyword evidence="4" id="KW-0433">Leucine-rich repeat</keyword>
<accession>A0AAD9TPQ1</accession>
<dbReference type="SUPFAM" id="SSF52047">
    <property type="entry name" value="RNI-like"/>
    <property type="match status" value="1"/>
</dbReference>
<evidence type="ECO:0000256" key="10">
    <source>
        <dbReference type="ARBA" id="ARBA00023170"/>
    </source>
</evidence>
<dbReference type="Pfam" id="PF13855">
    <property type="entry name" value="LRR_8"/>
    <property type="match status" value="1"/>
</dbReference>
<evidence type="ECO:0000256" key="13">
    <source>
        <dbReference type="SAM" id="SignalP"/>
    </source>
</evidence>
<dbReference type="InterPro" id="IPR013210">
    <property type="entry name" value="LRR_N_plant-typ"/>
</dbReference>
<protein>
    <recommendedName>
        <fullName evidence="18">Leucine-rich repeat-containing N-terminal plant-type domain-containing protein</fullName>
    </recommendedName>
</protein>
<dbReference type="PANTHER" id="PTHR48063">
    <property type="entry name" value="LRR RECEPTOR-LIKE KINASE"/>
    <property type="match status" value="1"/>
</dbReference>
<evidence type="ECO:0000256" key="7">
    <source>
        <dbReference type="ARBA" id="ARBA00022737"/>
    </source>
</evidence>
<proteinExistence type="inferred from homology"/>
<feature type="signal peptide" evidence="13">
    <location>
        <begin position="1"/>
        <end position="20"/>
    </location>
</feature>
<dbReference type="InterPro" id="IPR003591">
    <property type="entry name" value="Leu-rich_rpt_typical-subtyp"/>
</dbReference>
<feature type="chain" id="PRO_5041998718" description="Leucine-rich repeat-containing N-terminal plant-type domain-containing protein" evidence="13">
    <location>
        <begin position="21"/>
        <end position="987"/>
    </location>
</feature>
<feature type="domain" description="Leucine-rich repeat-containing N-terminal plant-type" evidence="14">
    <location>
        <begin position="39"/>
        <end position="79"/>
    </location>
</feature>
<dbReference type="SMART" id="SM00369">
    <property type="entry name" value="LRR_TYP"/>
    <property type="match status" value="11"/>
</dbReference>
<dbReference type="Gene3D" id="3.80.10.10">
    <property type="entry name" value="Ribonuclease Inhibitor"/>
    <property type="match status" value="4"/>
</dbReference>
<dbReference type="EMBL" id="JANJYI010000008">
    <property type="protein sequence ID" value="KAK2639621.1"/>
    <property type="molecule type" value="Genomic_DNA"/>
</dbReference>
<feature type="domain" description="Disease resistance R13L4/SHOC-2-like LRR" evidence="15">
    <location>
        <begin position="199"/>
        <end position="335"/>
    </location>
</feature>
<dbReference type="SUPFAM" id="SSF52058">
    <property type="entry name" value="L domain-like"/>
    <property type="match status" value="2"/>
</dbReference>
<feature type="transmembrane region" description="Helical" evidence="12">
    <location>
        <begin position="950"/>
        <end position="972"/>
    </location>
</feature>
<gene>
    <name evidence="16" type="ORF">Ddye_027416</name>
</gene>
<evidence type="ECO:0000256" key="6">
    <source>
        <dbReference type="ARBA" id="ARBA00022729"/>
    </source>
</evidence>
<evidence type="ECO:0000256" key="12">
    <source>
        <dbReference type="SAM" id="Phobius"/>
    </source>
</evidence>
<keyword evidence="17" id="KW-1185">Reference proteome</keyword>
<evidence type="ECO:0000256" key="8">
    <source>
        <dbReference type="ARBA" id="ARBA00022989"/>
    </source>
</evidence>
<evidence type="ECO:0000256" key="1">
    <source>
        <dbReference type="ARBA" id="ARBA00004251"/>
    </source>
</evidence>
<reference evidence="16" key="1">
    <citation type="journal article" date="2023" name="Plant J.">
        <title>Genome sequences and population genomics provide insights into the demographic history, inbreeding, and mutation load of two 'living fossil' tree species of Dipteronia.</title>
        <authorList>
            <person name="Feng Y."/>
            <person name="Comes H.P."/>
            <person name="Chen J."/>
            <person name="Zhu S."/>
            <person name="Lu R."/>
            <person name="Zhang X."/>
            <person name="Li P."/>
            <person name="Qiu J."/>
            <person name="Olsen K.M."/>
            <person name="Qiu Y."/>
        </authorList>
    </citation>
    <scope>NUCLEOTIDE SEQUENCE</scope>
    <source>
        <strain evidence="16">KIB01</strain>
    </source>
</reference>
<evidence type="ECO:0000256" key="5">
    <source>
        <dbReference type="ARBA" id="ARBA00022692"/>
    </source>
</evidence>
<dbReference type="Proteomes" id="UP001280121">
    <property type="component" value="Unassembled WGS sequence"/>
</dbReference>
<keyword evidence="8 12" id="KW-1133">Transmembrane helix</keyword>
<keyword evidence="3" id="KW-1003">Cell membrane</keyword>